<comment type="caution">
    <text evidence="1">The sequence shown here is derived from an EMBL/GenBank/DDBJ whole genome shotgun (WGS) entry which is preliminary data.</text>
</comment>
<dbReference type="EMBL" id="LLXZ01000160">
    <property type="protein sequence ID" value="KRR01978.1"/>
    <property type="molecule type" value="Genomic_DNA"/>
</dbReference>
<sequence>MSATGLLPLVAHPAIRLAMANRKMRLGFIVAPGGWPGARRFPDDMHRAMPLPVTPGMAIQAYEWARDFRLIQINAGPRTRSTINPWRGPTERFALSLAATPAWTVGAISILLFAM</sequence>
<protein>
    <submittedName>
        <fullName evidence="1">Uncharacterized protein</fullName>
    </submittedName>
</protein>
<dbReference type="RefSeq" id="WP_057838224.1">
    <property type="nucleotide sequence ID" value="NZ_LLXZ01000160.1"/>
</dbReference>
<keyword evidence="2" id="KW-1185">Reference proteome</keyword>
<name>A0A0R3L2Q7_9BRAD</name>
<dbReference type="STRING" id="280332.CQ12_14995"/>
<organism evidence="1 2">
    <name type="scientific">Bradyrhizobium jicamae</name>
    <dbReference type="NCBI Taxonomy" id="280332"/>
    <lineage>
        <taxon>Bacteria</taxon>
        <taxon>Pseudomonadati</taxon>
        <taxon>Pseudomonadota</taxon>
        <taxon>Alphaproteobacteria</taxon>
        <taxon>Hyphomicrobiales</taxon>
        <taxon>Nitrobacteraceae</taxon>
        <taxon>Bradyrhizobium</taxon>
    </lineage>
</organism>
<reference evidence="1 2" key="1">
    <citation type="submission" date="2014-03" db="EMBL/GenBank/DDBJ databases">
        <title>Bradyrhizobium valentinum sp. nov., isolated from effective nodules of Lupinus mariae-josephae, a lupine endemic of basic-lime soils in Eastern Spain.</title>
        <authorList>
            <person name="Duran D."/>
            <person name="Rey L."/>
            <person name="Navarro A."/>
            <person name="Busquets A."/>
            <person name="Imperial J."/>
            <person name="Ruiz-Argueso T."/>
        </authorList>
    </citation>
    <scope>NUCLEOTIDE SEQUENCE [LARGE SCALE GENOMIC DNA]</scope>
    <source>
        <strain evidence="1 2">PAC68</strain>
    </source>
</reference>
<evidence type="ECO:0000313" key="1">
    <source>
        <dbReference type="EMBL" id="KRR01978.1"/>
    </source>
</evidence>
<dbReference type="Proteomes" id="UP000050863">
    <property type="component" value="Unassembled WGS sequence"/>
</dbReference>
<proteinExistence type="predicted"/>
<accession>A0A0R3L2Q7</accession>
<evidence type="ECO:0000313" key="2">
    <source>
        <dbReference type="Proteomes" id="UP000050863"/>
    </source>
</evidence>
<dbReference type="OrthoDB" id="9996972at2"/>
<gene>
    <name evidence="1" type="ORF">CQ12_14995</name>
</gene>
<dbReference type="AlphaFoldDB" id="A0A0R3L2Q7"/>